<dbReference type="SUPFAM" id="SSF53706">
    <property type="entry name" value="Formate dehydrogenase/DMSO reductase, domains 1-3"/>
    <property type="match status" value="1"/>
</dbReference>
<accession>A0ABS5BZV4</accession>
<proteinExistence type="predicted"/>
<keyword evidence="4" id="KW-1185">Reference proteome</keyword>
<dbReference type="RefSeq" id="WP_210659860.1">
    <property type="nucleotide sequence ID" value="NZ_JAGKQQ010000001.1"/>
</dbReference>
<dbReference type="Gene3D" id="3.40.50.740">
    <property type="match status" value="1"/>
</dbReference>
<organism evidence="3 4">
    <name type="scientific">Gemmata palustris</name>
    <dbReference type="NCBI Taxonomy" id="2822762"/>
    <lineage>
        <taxon>Bacteria</taxon>
        <taxon>Pseudomonadati</taxon>
        <taxon>Planctomycetota</taxon>
        <taxon>Planctomycetia</taxon>
        <taxon>Gemmatales</taxon>
        <taxon>Gemmataceae</taxon>
        <taxon>Gemmata</taxon>
    </lineage>
</organism>
<sequence length="1179" mass="127535">MDRQSYYRSLEQLADSPEFRASASEEFPGYANVFESLGAAELRGDEPESVGLNRRRFMALSVATLGAAALAGCRRPDIQILPFSAVPDEQIGHVVPGKPTFYATSVPRTGGALPVLVESHDGRPTKIEGNPQHPSSLGSTDVHAQASVLDLYSPDRVMSDKYPGVMEGKAARKWEDFDRFARGETEKLVKDKGKGFYVLTEQVPSPALRVLRAAIKDKLPLASWHSYEAVDTSESLKGAETAFGSKLVARYRFDKAERVLALDSDFLGNEADGVFHSRGFAAKRKSEHMNRLYVVESTYTVTGTMADHRLRVPATQVGAYLLALADELKKTHAASFKKPDAVPDVLPASTGSFPGKWVKSVAKDFAEHAGKSLIVVGPRQAAWVHALAHALNDALGNYAAGMAEFRDAPAEQVDKTLKELVTDIAAGRVSTVLVIGGNPVFNAPADFRFGEELAKVAKKIRLGSFFDQTSERCDWHLPLAHFLEGWGDTEAGDGSLCCVQPLIAPLNSGKSGSDDAAPPARGGRTALEVLALLTQAPGADGKPVASFTAAQKAGYGYVRKAFSDRSGIALTAPNFDDEFNRYKQVGFFPVDADKAKALKFAKPDETNRKPKGVSANKARVAAALAPYQPAEAPTKDAVELTFHPSYALYDGSGAMNPWLQEMPDPITKLVWDNAAILSPATATAFGVAQNDIVEIRLGESTLAVPVFVLPGQADYSVALPFGQFGQMRIAHVPNGGGTDVLPLRRSTALHTAVGATLKKTGRKADLVTTQEHGVIPEGRDIVREVDAGKKKDDHQPGSDHGHEKPGGAHDHGPKLGIAPTGHITEEALKKEFQGGYGNKQQPPAPSGVKQERFPLDLARPELLDSQFQWGMVIDLSACSGCTACLIACQTENNIPVVGKDEVKRNRELHWIRIDRYFSSATTHGEAADAEPTIVSQPVACVHCEAAPCEQVCPVNATVHSPEGLNLQVYNRCIGTRYCSNACPYKVRRFNWFDFNKRRLDELRVATPFASGGMSFTESGVPETLKMQKNPDVTVRMRGVMEKCTYCVQRLERGKYGAKIAAAEVAQDRRTIETDGSFKTADGSLSAYKKPKNPLAAGYDLDAVGRVIVPDGVIVTACQAACPAQAITFGNMLDPKSKVAKLKAQESDYLLLGELNTKPRTSYLPRRWNRNPDMVSKSGE</sequence>
<evidence type="ECO:0000256" key="1">
    <source>
        <dbReference type="SAM" id="MobiDB-lite"/>
    </source>
</evidence>
<evidence type="ECO:0000313" key="4">
    <source>
        <dbReference type="Proteomes" id="UP000676565"/>
    </source>
</evidence>
<dbReference type="EMBL" id="JAGKQQ010000001">
    <property type="protein sequence ID" value="MBP3959257.1"/>
    <property type="molecule type" value="Genomic_DNA"/>
</dbReference>
<feature type="domain" description="4Fe-4S ferredoxin-type" evidence="2">
    <location>
        <begin position="931"/>
        <end position="962"/>
    </location>
</feature>
<dbReference type="InterPro" id="IPR017896">
    <property type="entry name" value="4Fe4S_Fe-S-bd"/>
</dbReference>
<evidence type="ECO:0000259" key="2">
    <source>
        <dbReference type="PROSITE" id="PS51379"/>
    </source>
</evidence>
<dbReference type="NCBIfam" id="TIGR04519">
    <property type="entry name" value="MoCo_extend_TAT"/>
    <property type="match status" value="1"/>
</dbReference>
<dbReference type="SUPFAM" id="SSF54862">
    <property type="entry name" value="4Fe-4S ferredoxins"/>
    <property type="match status" value="2"/>
</dbReference>
<dbReference type="Gene3D" id="2.20.25.90">
    <property type="entry name" value="ADC-like domains"/>
    <property type="match status" value="1"/>
</dbReference>
<feature type="domain" description="4Fe-4S ferredoxin-type" evidence="2">
    <location>
        <begin position="869"/>
        <end position="899"/>
    </location>
</feature>
<dbReference type="SUPFAM" id="SSF50692">
    <property type="entry name" value="ADC-like"/>
    <property type="match status" value="1"/>
</dbReference>
<reference evidence="3 4" key="1">
    <citation type="submission" date="2021-04" db="EMBL/GenBank/DDBJ databases">
        <authorList>
            <person name="Ivanova A."/>
        </authorList>
    </citation>
    <scope>NUCLEOTIDE SEQUENCE [LARGE SCALE GENOMIC DNA]</scope>
    <source>
        <strain evidence="3 4">G18</strain>
    </source>
</reference>
<gene>
    <name evidence="3" type="ORF">J8F10_28770</name>
</gene>
<dbReference type="Gene3D" id="3.30.2070.10">
    <property type="entry name" value="Formate dehydrogenase/DMSO reductase"/>
    <property type="match status" value="1"/>
</dbReference>
<dbReference type="Proteomes" id="UP000676565">
    <property type="component" value="Unassembled WGS sequence"/>
</dbReference>
<dbReference type="InterPro" id="IPR030948">
    <property type="entry name" value="TAT_var_transloc_signal_dom"/>
</dbReference>
<dbReference type="PROSITE" id="PS51379">
    <property type="entry name" value="4FE4S_FER_2"/>
    <property type="match status" value="3"/>
</dbReference>
<feature type="compositionally biased region" description="Basic and acidic residues" evidence="1">
    <location>
        <begin position="787"/>
        <end position="813"/>
    </location>
</feature>
<dbReference type="PANTHER" id="PTHR42783">
    <property type="entry name" value="GLUTAMATE SYNTHASE [NADPH] SMALL CHAIN"/>
    <property type="match status" value="1"/>
</dbReference>
<feature type="region of interest" description="Disordered" evidence="1">
    <location>
        <begin position="787"/>
        <end position="819"/>
    </location>
</feature>
<feature type="domain" description="4Fe-4S ferredoxin-type" evidence="2">
    <location>
        <begin position="963"/>
        <end position="992"/>
    </location>
</feature>
<dbReference type="CDD" id="cd02784">
    <property type="entry name" value="MopB_CT_PHLH"/>
    <property type="match status" value="1"/>
</dbReference>
<dbReference type="Gene3D" id="3.40.228.10">
    <property type="entry name" value="Dimethylsulfoxide Reductase, domain 2"/>
    <property type="match status" value="1"/>
</dbReference>
<evidence type="ECO:0000313" key="3">
    <source>
        <dbReference type="EMBL" id="MBP3959257.1"/>
    </source>
</evidence>
<name>A0ABS5BZV4_9BACT</name>
<dbReference type="Pfam" id="PF13247">
    <property type="entry name" value="Fer4_11"/>
    <property type="match status" value="1"/>
</dbReference>
<protein>
    <submittedName>
        <fullName evidence="3">TAT-variant-translocated molybdopterin oxidoreductase</fullName>
    </submittedName>
</protein>
<dbReference type="PANTHER" id="PTHR42783:SF3">
    <property type="entry name" value="GLUTAMATE SYNTHASE [NADPH] SMALL CHAIN-RELATED"/>
    <property type="match status" value="1"/>
</dbReference>
<dbReference type="InterPro" id="IPR009010">
    <property type="entry name" value="Asp_de-COase-like_dom_sf"/>
</dbReference>
<dbReference type="Gene3D" id="3.30.70.20">
    <property type="match status" value="2"/>
</dbReference>
<comment type="caution">
    <text evidence="3">The sequence shown here is derived from an EMBL/GenBank/DDBJ whole genome shotgun (WGS) entry which is preliminary data.</text>
</comment>
<dbReference type="CDD" id="cd10551">
    <property type="entry name" value="PsrB"/>
    <property type="match status" value="1"/>
</dbReference>